<evidence type="ECO:0000313" key="1">
    <source>
        <dbReference type="EMBL" id="EEP69274.1"/>
    </source>
</evidence>
<gene>
    <name evidence="1" type="ORF">GCWU000324_01187</name>
</gene>
<dbReference type="HOGENOM" id="CLU_2316545_0_0_4"/>
<keyword evidence="2" id="KW-1185">Reference proteome</keyword>
<dbReference type="EMBL" id="ACJW02000002">
    <property type="protein sequence ID" value="EEP69274.1"/>
    <property type="molecule type" value="Genomic_DNA"/>
</dbReference>
<organism evidence="1 2">
    <name type="scientific">Kingella oralis ATCC 51147</name>
    <dbReference type="NCBI Taxonomy" id="629741"/>
    <lineage>
        <taxon>Bacteria</taxon>
        <taxon>Pseudomonadati</taxon>
        <taxon>Pseudomonadota</taxon>
        <taxon>Betaproteobacteria</taxon>
        <taxon>Neisseriales</taxon>
        <taxon>Neisseriaceae</taxon>
        <taxon>Kingella</taxon>
    </lineage>
</organism>
<name>C4GGB9_9NEIS</name>
<protein>
    <submittedName>
        <fullName evidence="1">Uncharacterized protein</fullName>
    </submittedName>
</protein>
<dbReference type="AlphaFoldDB" id="C4GGB9"/>
<dbReference type="Proteomes" id="UP000003009">
    <property type="component" value="Unassembled WGS sequence"/>
</dbReference>
<comment type="caution">
    <text evidence="1">The sequence shown here is derived from an EMBL/GenBank/DDBJ whole genome shotgun (WGS) entry which is preliminary data.</text>
</comment>
<proteinExistence type="predicted"/>
<accession>C4GGB9</accession>
<reference evidence="1" key="1">
    <citation type="submission" date="2009-04" db="EMBL/GenBank/DDBJ databases">
        <authorList>
            <person name="Weinstock G."/>
            <person name="Sodergren E."/>
            <person name="Clifton S."/>
            <person name="Fulton L."/>
            <person name="Fulton B."/>
            <person name="Courtney L."/>
            <person name="Fronick C."/>
            <person name="Harrison M."/>
            <person name="Strong C."/>
            <person name="Farmer C."/>
            <person name="Delahaunty K."/>
            <person name="Markovic C."/>
            <person name="Hall O."/>
            <person name="Minx P."/>
            <person name="Tomlinson C."/>
            <person name="Mitreva M."/>
            <person name="Nelson J."/>
            <person name="Hou S."/>
            <person name="Wollam A."/>
            <person name="Pepin K.H."/>
            <person name="Johnson M."/>
            <person name="Bhonagiri V."/>
            <person name="Nash W.E."/>
            <person name="Warren W."/>
            <person name="Chinwalla A."/>
            <person name="Mardis E.R."/>
            <person name="Wilson R.K."/>
        </authorList>
    </citation>
    <scope>NUCLEOTIDE SEQUENCE [LARGE SCALE GENOMIC DNA]</scope>
    <source>
        <strain evidence="1">ATCC 51147</strain>
    </source>
</reference>
<sequence length="99" mass="10920">MLEHQAVVRQQRGLLGGNVNFAIWIQAVHTAHGYIGQPFQPLCPQAVYGGLFQFGVENIDQSFHGSVLSAAVKDLVIIDLAWQIGSLKMVFPVFRLPFA</sequence>
<evidence type="ECO:0000313" key="2">
    <source>
        <dbReference type="Proteomes" id="UP000003009"/>
    </source>
</evidence>